<accession>A0A7W5ANZ5</accession>
<keyword evidence="2" id="KW-1185">Reference proteome</keyword>
<organism evidence="1 2">
    <name type="scientific">Actinoplanes campanulatus</name>
    <dbReference type="NCBI Taxonomy" id="113559"/>
    <lineage>
        <taxon>Bacteria</taxon>
        <taxon>Bacillati</taxon>
        <taxon>Actinomycetota</taxon>
        <taxon>Actinomycetes</taxon>
        <taxon>Micromonosporales</taxon>
        <taxon>Micromonosporaceae</taxon>
        <taxon>Actinoplanes</taxon>
    </lineage>
</organism>
<evidence type="ECO:0000313" key="1">
    <source>
        <dbReference type="EMBL" id="MBB3099349.1"/>
    </source>
</evidence>
<dbReference type="AlphaFoldDB" id="A0A7W5ANZ5"/>
<reference evidence="1 2" key="1">
    <citation type="submission" date="2020-08" db="EMBL/GenBank/DDBJ databases">
        <title>Genomic Encyclopedia of Type Strains, Phase III (KMG-III): the genomes of soil and plant-associated and newly described type strains.</title>
        <authorList>
            <person name="Whitman W."/>
        </authorList>
    </citation>
    <scope>NUCLEOTIDE SEQUENCE [LARGE SCALE GENOMIC DNA]</scope>
    <source>
        <strain evidence="1 2">CECT 3287</strain>
    </source>
</reference>
<protein>
    <submittedName>
        <fullName evidence="1">Uncharacterized protein</fullName>
    </submittedName>
</protein>
<gene>
    <name evidence="1" type="ORF">FHR83_007055</name>
</gene>
<name>A0A7W5ANZ5_9ACTN</name>
<dbReference type="EMBL" id="JACHXF010000018">
    <property type="protein sequence ID" value="MBB3099349.1"/>
    <property type="molecule type" value="Genomic_DNA"/>
</dbReference>
<proteinExistence type="predicted"/>
<dbReference type="Proteomes" id="UP000590749">
    <property type="component" value="Unassembled WGS sequence"/>
</dbReference>
<sequence>MTDIDRGPADVYEITWMSGHIETIQAHQLSWPRRGEFMMRDLFGQAGGDKGPDRIQMHAEIDGRWKLTLSAREEDIRTIRLVTEPEQVPGATEGGVR</sequence>
<evidence type="ECO:0000313" key="2">
    <source>
        <dbReference type="Proteomes" id="UP000590749"/>
    </source>
</evidence>
<comment type="caution">
    <text evidence="1">The sequence shown here is derived from an EMBL/GenBank/DDBJ whole genome shotgun (WGS) entry which is preliminary data.</text>
</comment>
<dbReference type="RefSeq" id="WP_203834044.1">
    <property type="nucleotide sequence ID" value="NZ_BMPW01000021.1"/>
</dbReference>